<dbReference type="Pfam" id="PF00211">
    <property type="entry name" value="Guanylate_cyc"/>
    <property type="match status" value="1"/>
</dbReference>
<dbReference type="Gene3D" id="3.30.70.1230">
    <property type="entry name" value="Nucleotide cyclase"/>
    <property type="match status" value="1"/>
</dbReference>
<keyword evidence="5" id="KW-1185">Reference proteome</keyword>
<dbReference type="InterPro" id="IPR007890">
    <property type="entry name" value="CHASE2"/>
</dbReference>
<feature type="region of interest" description="Disordered" evidence="1">
    <location>
        <begin position="586"/>
        <end position="606"/>
    </location>
</feature>
<name>A0A840RH62_9NEIS</name>
<dbReference type="RefSeq" id="WP_184102627.1">
    <property type="nucleotide sequence ID" value="NZ_JACHHN010000009.1"/>
</dbReference>
<dbReference type="PANTHER" id="PTHR43081:SF1">
    <property type="entry name" value="ADENYLATE CYCLASE, TERMINAL-DIFFERENTIATION SPECIFIC"/>
    <property type="match status" value="1"/>
</dbReference>
<keyword evidence="4" id="KW-0456">Lyase</keyword>
<dbReference type="GO" id="GO:0035556">
    <property type="term" value="P:intracellular signal transduction"/>
    <property type="evidence" value="ECO:0007669"/>
    <property type="project" value="InterPro"/>
</dbReference>
<keyword evidence="2" id="KW-0472">Membrane</keyword>
<dbReference type="AlphaFoldDB" id="A0A840RH62"/>
<proteinExistence type="predicted"/>
<dbReference type="Pfam" id="PF05226">
    <property type="entry name" value="CHASE2"/>
    <property type="match status" value="1"/>
</dbReference>
<accession>A0A840RH62</accession>
<feature type="transmembrane region" description="Helical" evidence="2">
    <location>
        <begin position="333"/>
        <end position="354"/>
    </location>
</feature>
<reference evidence="4 5" key="1">
    <citation type="submission" date="2020-08" db="EMBL/GenBank/DDBJ databases">
        <title>Genomic Encyclopedia of Type Strains, Phase IV (KMG-IV): sequencing the most valuable type-strain genomes for metagenomic binning, comparative biology and taxonomic classification.</title>
        <authorList>
            <person name="Goeker M."/>
        </authorList>
    </citation>
    <scope>NUCLEOTIDE SEQUENCE [LARGE SCALE GENOMIC DNA]</scope>
    <source>
        <strain evidence="4 5">DSM 18233</strain>
    </source>
</reference>
<dbReference type="GO" id="GO:0004016">
    <property type="term" value="F:adenylate cyclase activity"/>
    <property type="evidence" value="ECO:0007669"/>
    <property type="project" value="UniProtKB-EC"/>
</dbReference>
<dbReference type="CDD" id="cd07302">
    <property type="entry name" value="CHD"/>
    <property type="match status" value="1"/>
</dbReference>
<feature type="transmembrane region" description="Helical" evidence="2">
    <location>
        <begin position="309"/>
        <end position="326"/>
    </location>
</feature>
<dbReference type="SMART" id="SM01080">
    <property type="entry name" value="CHASE2"/>
    <property type="match status" value="1"/>
</dbReference>
<dbReference type="PROSITE" id="PS50125">
    <property type="entry name" value="GUANYLATE_CYCLASE_2"/>
    <property type="match status" value="1"/>
</dbReference>
<dbReference type="InterPro" id="IPR029787">
    <property type="entry name" value="Nucleotide_cyclase"/>
</dbReference>
<evidence type="ECO:0000259" key="3">
    <source>
        <dbReference type="PROSITE" id="PS50125"/>
    </source>
</evidence>
<evidence type="ECO:0000313" key="4">
    <source>
        <dbReference type="EMBL" id="MBB5192969.1"/>
    </source>
</evidence>
<feature type="compositionally biased region" description="Basic and acidic residues" evidence="1">
    <location>
        <begin position="586"/>
        <end position="595"/>
    </location>
</feature>
<dbReference type="SMART" id="SM00044">
    <property type="entry name" value="CYCc"/>
    <property type="match status" value="1"/>
</dbReference>
<dbReference type="GO" id="GO:0006171">
    <property type="term" value="P:cAMP biosynthetic process"/>
    <property type="evidence" value="ECO:0007669"/>
    <property type="project" value="TreeGrafter"/>
</dbReference>
<evidence type="ECO:0000256" key="2">
    <source>
        <dbReference type="SAM" id="Phobius"/>
    </source>
</evidence>
<gene>
    <name evidence="4" type="ORF">HNQ50_003723</name>
</gene>
<evidence type="ECO:0000313" key="5">
    <source>
        <dbReference type="Proteomes" id="UP000543030"/>
    </source>
</evidence>
<dbReference type="Proteomes" id="UP000543030">
    <property type="component" value="Unassembled WGS sequence"/>
</dbReference>
<dbReference type="SUPFAM" id="SSF55073">
    <property type="entry name" value="Nucleotide cyclase"/>
    <property type="match status" value="1"/>
</dbReference>
<comment type="caution">
    <text evidence="4">The sequence shown here is derived from an EMBL/GenBank/DDBJ whole genome shotgun (WGS) entry which is preliminary data.</text>
</comment>
<dbReference type="PANTHER" id="PTHR43081">
    <property type="entry name" value="ADENYLATE CYCLASE, TERMINAL-DIFFERENTIATION SPECIFIC-RELATED"/>
    <property type="match status" value="1"/>
</dbReference>
<dbReference type="InterPro" id="IPR050697">
    <property type="entry name" value="Adenylyl/Guanylyl_Cyclase_3/4"/>
</dbReference>
<sequence length="606" mass="66555">MWQQRLGFWPVLLVMLLLIAADYGALHLSRAVDHAVNDRLLARHATTRTPSPDIVLVDIDQKSLTALADEAGSWPWPRAIHAEMLDAIARQQPKAIIFDLMFNEPDTFRADSDKLFQDTARAHASLLYLPSVQLVDGTGPLLRNLPPSLGLQRAPDADPNASVPLLLPWAMPQDVWRGGLINFLADADGTGRRYRLVQTVAGWRIPSLPAQLATDQHWPVPPASAITLNWTTPHARVSYSDLYLDFNSEHPKRAANEFAGKIVIVGTAAPGLQDLRPTPLGSTWPGVEILATAIDNLAHQDWLQQPHRLGFAIWALVLCTLLVAGFGRGINTLGLGVALLVVTLVSGVAGWLALGRHWLLPLYAPLVFAWLCYVLCALQAWLAEKRRRERTMQMFGRFLDPRVASALVDSGDTSASMQPQTRNITVLFSDIRGFTTLSESRPPEYIVTLLNQYFTRQVEVVFKHGGTLDKFIGDCIMAFWGAPADDPDHARHAVAAALEMAKELEAFRQSLTDLDVPFDVGIGIHTGPAVVGFIGAPSRLDYTVIGDTVNLASRIEGQTKGIARVLVSEATRAACGTHGEFDFVDHGSHQVKGRDQPVQLYSPREK</sequence>
<protein>
    <submittedName>
        <fullName evidence="4">Adenylate cyclase</fullName>
        <ecNumber evidence="4">4.6.1.1</ecNumber>
    </submittedName>
</protein>
<feature type="domain" description="Guanylate cyclase" evidence="3">
    <location>
        <begin position="425"/>
        <end position="556"/>
    </location>
</feature>
<organism evidence="4 5">
    <name type="scientific">Silvimonas terrae</name>
    <dbReference type="NCBI Taxonomy" id="300266"/>
    <lineage>
        <taxon>Bacteria</taxon>
        <taxon>Pseudomonadati</taxon>
        <taxon>Pseudomonadota</taxon>
        <taxon>Betaproteobacteria</taxon>
        <taxon>Neisseriales</taxon>
        <taxon>Chitinibacteraceae</taxon>
        <taxon>Silvimonas</taxon>
    </lineage>
</organism>
<feature type="transmembrane region" description="Helical" evidence="2">
    <location>
        <begin position="360"/>
        <end position="382"/>
    </location>
</feature>
<keyword evidence="2" id="KW-0812">Transmembrane</keyword>
<dbReference type="EC" id="4.6.1.1" evidence="4"/>
<keyword evidence="2" id="KW-1133">Transmembrane helix</keyword>
<evidence type="ECO:0000256" key="1">
    <source>
        <dbReference type="SAM" id="MobiDB-lite"/>
    </source>
</evidence>
<dbReference type="InterPro" id="IPR001054">
    <property type="entry name" value="A/G_cyclase"/>
</dbReference>
<dbReference type="EMBL" id="JACHHN010000009">
    <property type="protein sequence ID" value="MBB5192969.1"/>
    <property type="molecule type" value="Genomic_DNA"/>
</dbReference>